<sequence>MRKIVIDGDGSPVKEDVFRIAEAFGEQVLVVTSVDHYSTKKIPEYVEMVYVDAGADSADFRIVQLIQAGDILVTQDYGLASLVLPKGARVLHQLGFEYTTENIDGLLANRYFGQLTRAAGKRTKGPKPFTKENHDEFQQKLIELLQEETSKV</sequence>
<name>A0A1T4MZ80_9ENTE</name>
<organism evidence="3 4">
    <name type="scientific">Pilibacter termitis</name>
    <dbReference type="NCBI Taxonomy" id="263852"/>
    <lineage>
        <taxon>Bacteria</taxon>
        <taxon>Bacillati</taxon>
        <taxon>Bacillota</taxon>
        <taxon>Bacilli</taxon>
        <taxon>Lactobacillales</taxon>
        <taxon>Enterococcaceae</taxon>
        <taxon>Pilibacter</taxon>
    </lineage>
</organism>
<dbReference type="AlphaFoldDB" id="A0A1T4MZ80"/>
<keyword evidence="4" id="KW-1185">Reference proteome</keyword>
<dbReference type="HAMAP" id="MF_00489">
    <property type="entry name" value="UPF0178"/>
    <property type="match status" value="1"/>
</dbReference>
<gene>
    <name evidence="3" type="ORF">SAMN02745116_01265</name>
</gene>
<accession>A0A1T4MZ80</accession>
<proteinExistence type="inferred from homology"/>
<evidence type="ECO:0000313" key="3">
    <source>
        <dbReference type="EMBL" id="SJZ72369.1"/>
    </source>
</evidence>
<reference evidence="3 4" key="1">
    <citation type="submission" date="2017-02" db="EMBL/GenBank/DDBJ databases">
        <authorList>
            <person name="Peterson S.W."/>
        </authorList>
    </citation>
    <scope>NUCLEOTIDE SEQUENCE [LARGE SCALE GENOMIC DNA]</scope>
    <source>
        <strain evidence="3 4">ATCC BAA-1030</strain>
    </source>
</reference>
<dbReference type="Pfam" id="PF02639">
    <property type="entry name" value="DUF188"/>
    <property type="match status" value="1"/>
</dbReference>
<dbReference type="Proteomes" id="UP000190328">
    <property type="component" value="Unassembled WGS sequence"/>
</dbReference>
<dbReference type="STRING" id="263852.SAMN02745116_01265"/>
<dbReference type="PANTHER" id="PTHR35146:SF1">
    <property type="entry name" value="UPF0178 PROTEIN YAII"/>
    <property type="match status" value="1"/>
</dbReference>
<evidence type="ECO:0000256" key="2">
    <source>
        <dbReference type="HAMAP-Rule" id="MF_00489"/>
    </source>
</evidence>
<evidence type="ECO:0000256" key="1">
    <source>
        <dbReference type="ARBA" id="ARBA00008522"/>
    </source>
</evidence>
<protein>
    <recommendedName>
        <fullName evidence="2">UPF0178 protein SAMN02745116_01265</fullName>
    </recommendedName>
</protein>
<dbReference type="NCBIfam" id="NF001095">
    <property type="entry name" value="PRK00124.1"/>
    <property type="match status" value="1"/>
</dbReference>
<dbReference type="InterPro" id="IPR003791">
    <property type="entry name" value="UPF0178"/>
</dbReference>
<dbReference type="RefSeq" id="WP_078807199.1">
    <property type="nucleotide sequence ID" value="NZ_FUXI01000012.1"/>
</dbReference>
<dbReference type="PANTHER" id="PTHR35146">
    <property type="entry name" value="UPF0178 PROTEIN YAII"/>
    <property type="match status" value="1"/>
</dbReference>
<dbReference type="EMBL" id="FUXI01000012">
    <property type="protein sequence ID" value="SJZ72369.1"/>
    <property type="molecule type" value="Genomic_DNA"/>
</dbReference>
<evidence type="ECO:0000313" key="4">
    <source>
        <dbReference type="Proteomes" id="UP000190328"/>
    </source>
</evidence>
<dbReference type="OrthoDB" id="9798918at2"/>
<comment type="similarity">
    <text evidence="1 2">Belongs to the UPF0178 family.</text>
</comment>